<evidence type="ECO:0000313" key="1">
    <source>
        <dbReference type="EMBL" id="KAK2742446.1"/>
    </source>
</evidence>
<dbReference type="Proteomes" id="UP001281614">
    <property type="component" value="Unassembled WGS sequence"/>
</dbReference>
<keyword evidence="2" id="KW-1185">Reference proteome</keyword>
<protein>
    <submittedName>
        <fullName evidence="1">Uncharacterized protein</fullName>
    </submittedName>
</protein>
<reference evidence="1" key="1">
    <citation type="submission" date="2023-02" db="EMBL/GenBank/DDBJ databases">
        <title>Colletotrichum kahawae CIFC_Que2 genome sequencing and assembly.</title>
        <authorList>
            <person name="Baroncelli R."/>
        </authorList>
    </citation>
    <scope>NUCLEOTIDE SEQUENCE</scope>
    <source>
        <strain evidence="1">CIFC_Que2</strain>
    </source>
</reference>
<sequence>MAEDAARVLEATGREAGETSDAFRKAWDHVQDLAQMYLRVDISLEKMQKIRKELQQLRDSSG</sequence>
<organism evidence="1 2">
    <name type="scientific">Colletotrichum kahawae</name>
    <name type="common">Coffee berry disease fungus</name>
    <dbReference type="NCBI Taxonomy" id="34407"/>
    <lineage>
        <taxon>Eukaryota</taxon>
        <taxon>Fungi</taxon>
        <taxon>Dikarya</taxon>
        <taxon>Ascomycota</taxon>
        <taxon>Pezizomycotina</taxon>
        <taxon>Sordariomycetes</taxon>
        <taxon>Hypocreomycetidae</taxon>
        <taxon>Glomerellales</taxon>
        <taxon>Glomerellaceae</taxon>
        <taxon>Colletotrichum</taxon>
        <taxon>Colletotrichum gloeosporioides species complex</taxon>
    </lineage>
</organism>
<proteinExistence type="predicted"/>
<name>A0AAD9Y7Q8_COLKA</name>
<accession>A0AAD9Y7Q8</accession>
<dbReference type="AlphaFoldDB" id="A0AAD9Y7Q8"/>
<comment type="caution">
    <text evidence="1">The sequence shown here is derived from an EMBL/GenBank/DDBJ whole genome shotgun (WGS) entry which is preliminary data.</text>
</comment>
<evidence type="ECO:0000313" key="2">
    <source>
        <dbReference type="Proteomes" id="UP001281614"/>
    </source>
</evidence>
<dbReference type="EMBL" id="VYYT01000331">
    <property type="protein sequence ID" value="KAK2742446.1"/>
    <property type="molecule type" value="Genomic_DNA"/>
</dbReference>
<gene>
    <name evidence="1" type="ORF">CKAH01_18481</name>
</gene>